<dbReference type="RefSeq" id="WP_102951105.1">
    <property type="nucleotide sequence ID" value="NZ_CP024847.1"/>
</dbReference>
<dbReference type="Gene3D" id="1.10.10.10">
    <property type="entry name" value="Winged helix-like DNA-binding domain superfamily/Winged helix DNA-binding domain"/>
    <property type="match status" value="1"/>
</dbReference>
<reference evidence="2" key="1">
    <citation type="submission" date="2017-11" db="EMBL/GenBank/DDBJ databases">
        <authorList>
            <person name="Chan K.G."/>
            <person name="Lee L.S."/>
        </authorList>
    </citation>
    <scope>NUCLEOTIDE SEQUENCE [LARGE SCALE GENOMIC DNA]</scope>
    <source>
        <strain evidence="2">DSM 100970</strain>
    </source>
</reference>
<evidence type="ECO:0000313" key="1">
    <source>
        <dbReference type="EMBL" id="AUR51808.1"/>
    </source>
</evidence>
<dbReference type="SUPFAM" id="SSF46894">
    <property type="entry name" value="C-terminal effector domain of the bipartite response regulators"/>
    <property type="match status" value="1"/>
</dbReference>
<proteinExistence type="predicted"/>
<protein>
    <submittedName>
        <fullName evidence="1">Uncharacterized protein</fullName>
    </submittedName>
</protein>
<dbReference type="InterPro" id="IPR036388">
    <property type="entry name" value="WH-like_DNA-bd_sf"/>
</dbReference>
<sequence length="264" mass="30376">MQNYLNDVIINNFRPLINQNIYSAIKDINGCILCSTNTLAKSAGFDKWEDVIGMSYNSTYTKIIRTKMGITDSQIIDQIQDYFNLLYKLELLVVKEKVVVSFVEMIPYRSIYESYLCTLIPLFNPNEEVIAIQIYYSTHKLFGINDYFEQFKTHDNNKLIKLTEAEMNDVLQIFAPRELEIAYLLTIGFSQYQIADILQIGRGTIAKVISDQICPKLGIIGSSTRQVIEKIQEMNCFQSPPKSLLRPLVLILDEEVNKKLQKTS</sequence>
<dbReference type="AlphaFoldDB" id="A0A2I7N5T1"/>
<accession>A0A2I7N5T1</accession>
<name>A0A2I7N5T1_9NEIS</name>
<gene>
    <name evidence="1" type="ORF">CUN60_05695</name>
</gene>
<dbReference type="InterPro" id="IPR016032">
    <property type="entry name" value="Sig_transdc_resp-reg_C-effctor"/>
</dbReference>
<dbReference type="EMBL" id="CP024847">
    <property type="protein sequence ID" value="AUR51808.1"/>
    <property type="molecule type" value="Genomic_DNA"/>
</dbReference>
<dbReference type="GO" id="GO:0003677">
    <property type="term" value="F:DNA binding"/>
    <property type="evidence" value="ECO:0007669"/>
    <property type="project" value="InterPro"/>
</dbReference>
<dbReference type="Proteomes" id="UP000236655">
    <property type="component" value="Chromosome"/>
</dbReference>
<dbReference type="GO" id="GO:0006355">
    <property type="term" value="P:regulation of DNA-templated transcription"/>
    <property type="evidence" value="ECO:0007669"/>
    <property type="project" value="InterPro"/>
</dbReference>
<dbReference type="OrthoDB" id="9780593at2"/>
<dbReference type="KEGG" id="nba:CUN60_05695"/>
<organism evidence="1 2">
    <name type="scientific">Aquella oligotrophica</name>
    <dbReference type="NCBI Taxonomy" id="2067065"/>
    <lineage>
        <taxon>Bacteria</taxon>
        <taxon>Pseudomonadati</taxon>
        <taxon>Pseudomonadota</taxon>
        <taxon>Betaproteobacteria</taxon>
        <taxon>Neisseriales</taxon>
        <taxon>Neisseriaceae</taxon>
        <taxon>Aquella</taxon>
    </lineage>
</organism>
<evidence type="ECO:0000313" key="2">
    <source>
        <dbReference type="Proteomes" id="UP000236655"/>
    </source>
</evidence>
<keyword evidence="2" id="KW-1185">Reference proteome</keyword>